<dbReference type="PRINTS" id="PR00448">
    <property type="entry name" value="NSFATTACHMNT"/>
</dbReference>
<dbReference type="AlphaFoldDB" id="A0AAV9VBV9"/>
<dbReference type="GO" id="GO:0005483">
    <property type="term" value="F:soluble NSF attachment protein activity"/>
    <property type="evidence" value="ECO:0007669"/>
    <property type="project" value="TreeGrafter"/>
</dbReference>
<comment type="caution">
    <text evidence="5">The sequence shown here is derived from an EMBL/GenBank/DDBJ whole genome shotgun (WGS) entry which is preliminary data.</text>
</comment>
<evidence type="ECO:0000313" key="6">
    <source>
        <dbReference type="Proteomes" id="UP001375240"/>
    </source>
</evidence>
<organism evidence="5 6">
    <name type="scientific">Orbilia brochopaga</name>
    <dbReference type="NCBI Taxonomy" id="3140254"/>
    <lineage>
        <taxon>Eukaryota</taxon>
        <taxon>Fungi</taxon>
        <taxon>Dikarya</taxon>
        <taxon>Ascomycota</taxon>
        <taxon>Pezizomycotina</taxon>
        <taxon>Orbiliomycetes</taxon>
        <taxon>Orbiliales</taxon>
        <taxon>Orbiliaceae</taxon>
        <taxon>Orbilia</taxon>
    </lineage>
</organism>
<dbReference type="InterPro" id="IPR011990">
    <property type="entry name" value="TPR-like_helical_dom_sf"/>
</dbReference>
<keyword evidence="6" id="KW-1185">Reference proteome</keyword>
<dbReference type="GO" id="GO:0005774">
    <property type="term" value="C:vacuolar membrane"/>
    <property type="evidence" value="ECO:0007669"/>
    <property type="project" value="TreeGrafter"/>
</dbReference>
<dbReference type="GO" id="GO:0035494">
    <property type="term" value="P:SNARE complex disassembly"/>
    <property type="evidence" value="ECO:0007669"/>
    <property type="project" value="TreeGrafter"/>
</dbReference>
<dbReference type="GO" id="GO:0031201">
    <property type="term" value="C:SNARE complex"/>
    <property type="evidence" value="ECO:0007669"/>
    <property type="project" value="TreeGrafter"/>
</dbReference>
<dbReference type="GO" id="GO:0019905">
    <property type="term" value="F:syntaxin binding"/>
    <property type="evidence" value="ECO:0007669"/>
    <property type="project" value="TreeGrafter"/>
</dbReference>
<dbReference type="PANTHER" id="PTHR13768:SF8">
    <property type="entry name" value="ALPHA-SOLUBLE NSF ATTACHMENT PROTEIN"/>
    <property type="match status" value="1"/>
</dbReference>
<dbReference type="SUPFAM" id="SSF48452">
    <property type="entry name" value="TPR-like"/>
    <property type="match status" value="1"/>
</dbReference>
<comment type="function">
    <text evidence="4">Required for vesicular transport between the endoplasmic reticulum and the Golgi apparatus.</text>
</comment>
<dbReference type="GO" id="GO:0006886">
    <property type="term" value="P:intracellular protein transport"/>
    <property type="evidence" value="ECO:0007669"/>
    <property type="project" value="UniProtKB-UniRule"/>
</dbReference>
<dbReference type="CDD" id="cd15832">
    <property type="entry name" value="SNAP"/>
    <property type="match status" value="1"/>
</dbReference>
<comment type="subcellular location">
    <subcellularLocation>
        <location evidence="4">Membrane</location>
        <topology evidence="4">Peripheral membrane protein</topology>
    </subcellularLocation>
</comment>
<accession>A0AAV9VBV9</accession>
<dbReference type="Proteomes" id="UP001375240">
    <property type="component" value="Unassembled WGS sequence"/>
</dbReference>
<comment type="similarity">
    <text evidence="1 4">Belongs to the SNAP family.</text>
</comment>
<proteinExistence type="inferred from homology"/>
<name>A0AAV9VBV9_9PEZI</name>
<keyword evidence="4" id="KW-0472">Membrane</keyword>
<gene>
    <name evidence="5" type="primary">SEC17</name>
    <name evidence="5" type="ORF">TWF696_000509</name>
</gene>
<dbReference type="InterPro" id="IPR000744">
    <property type="entry name" value="NSF_attach"/>
</dbReference>
<evidence type="ECO:0000256" key="1">
    <source>
        <dbReference type="ARBA" id="ARBA00010050"/>
    </source>
</evidence>
<keyword evidence="3 4" id="KW-0653">Protein transport</keyword>
<dbReference type="EMBL" id="JAVHNQ010000001">
    <property type="protein sequence ID" value="KAK6359348.1"/>
    <property type="molecule type" value="Genomic_DNA"/>
</dbReference>
<evidence type="ECO:0000256" key="3">
    <source>
        <dbReference type="ARBA" id="ARBA00022927"/>
    </source>
</evidence>
<protein>
    <submittedName>
        <fullName evidence="5">Vesicular-fusion protein S17</fullName>
    </submittedName>
</protein>
<evidence type="ECO:0000313" key="5">
    <source>
        <dbReference type="EMBL" id="KAK6359348.1"/>
    </source>
</evidence>
<dbReference type="Gene3D" id="1.25.40.10">
    <property type="entry name" value="Tetratricopeptide repeat domain"/>
    <property type="match status" value="1"/>
</dbReference>
<reference evidence="5 6" key="1">
    <citation type="submission" date="2019-10" db="EMBL/GenBank/DDBJ databases">
        <authorList>
            <person name="Palmer J.M."/>
        </authorList>
    </citation>
    <scope>NUCLEOTIDE SEQUENCE [LARGE SCALE GENOMIC DNA]</scope>
    <source>
        <strain evidence="5 6">TWF696</strain>
    </source>
</reference>
<keyword evidence="2 4" id="KW-0813">Transport</keyword>
<dbReference type="Pfam" id="PF14938">
    <property type="entry name" value="SNAP"/>
    <property type="match status" value="1"/>
</dbReference>
<dbReference type="PANTHER" id="PTHR13768">
    <property type="entry name" value="SOLUBLE NSF ATTACHMENT PROTEIN SNAP"/>
    <property type="match status" value="1"/>
</dbReference>
<sequence>MDGRSLLLKAQKEESSATGSGLLGIFGGSKQDRLEQAIETYAQAANAFRTSGQGQEAGAAFEKAAQLSKAANEHNDAANYLVEAFKSYKKTHPQDAARCMDQAIEHYRLTNLRRAATNKQTLAELYENDIGDKAQAIVEYEKAGEWFSNDNADALGNKCFIKAADLHAETGHPEKSVPIYESIARASLNNNLMKWSVKDYLFKAALCHLATKDVIATKRALLQEYPTMEPAFAPGTMEQLFLLNLLDCVENPDPAAFFQNVMQYKERYPLDNWKLDVLAKTQKSIEDSAEDLT</sequence>
<keyword evidence="4" id="KW-0931">ER-Golgi transport</keyword>
<evidence type="ECO:0000256" key="2">
    <source>
        <dbReference type="ARBA" id="ARBA00022448"/>
    </source>
</evidence>
<evidence type="ECO:0000256" key="4">
    <source>
        <dbReference type="RuleBase" id="RU367013"/>
    </source>
</evidence>